<evidence type="ECO:0000256" key="1">
    <source>
        <dbReference type="SAM" id="MobiDB-lite"/>
    </source>
</evidence>
<feature type="compositionally biased region" description="Polar residues" evidence="1">
    <location>
        <begin position="281"/>
        <end position="291"/>
    </location>
</feature>
<accession>A0A4D9D068</accession>
<feature type="region of interest" description="Disordered" evidence="1">
    <location>
        <begin position="172"/>
        <end position="208"/>
    </location>
</feature>
<keyword evidence="2" id="KW-1133">Transmembrane helix</keyword>
<feature type="compositionally biased region" description="Low complexity" evidence="1">
    <location>
        <begin position="245"/>
        <end position="260"/>
    </location>
</feature>
<feature type="transmembrane region" description="Helical" evidence="2">
    <location>
        <begin position="422"/>
        <end position="446"/>
    </location>
</feature>
<dbReference type="AlphaFoldDB" id="A0A4D9D068"/>
<dbReference type="OrthoDB" id="10370913at2759"/>
<sequence length="447" mass="46967">MTLVTALEVLSSEPQSAARGHPTRPSEPVEHSTSPRNNDQAGSLTTPQRSNGSHVTPHSTTNTSKFPSSQVSGGRDAQVGSSNNICRNPFDRISASAVSAASSSFSSTTSSNASFASAQATLREDDINDLATRLSAQFDGREMKNTRQHFASDRLPVTRVLTFTKPQALRLHQGETEEEVKGGKEGQACHVQRPRHSAGSGEKEEARVWRDFGRADDARPALEKAPEGTSPSSNPTEHPMGSLRGHTTGNSTTSSSSSSSGRGGVDSGLTEPFRDREETRQTQASSTQELQQEQDEAWAVDILPVVSGPTTGADVMEEVPAASAAALEAATPSVVGLFSGPASTFPFPADKSELCSSTTVTLMTSSAEAEPEGGKEGEGEVGSMGSMGNASRDGRCHEPSLASFKSREFSGSNMARSVRRRAVLRVGAGMALVAVGVGTWVLYGAWA</sequence>
<reference evidence="3 4" key="1">
    <citation type="submission" date="2019-01" db="EMBL/GenBank/DDBJ databases">
        <title>Nuclear Genome Assembly of the Microalgal Biofuel strain Nannochloropsis salina CCMP1776.</title>
        <authorList>
            <person name="Hovde B."/>
        </authorList>
    </citation>
    <scope>NUCLEOTIDE SEQUENCE [LARGE SCALE GENOMIC DNA]</scope>
    <source>
        <strain evidence="3 4">CCMP1776</strain>
    </source>
</reference>
<protein>
    <submittedName>
        <fullName evidence="3">Uncharacterized protein</fullName>
    </submittedName>
</protein>
<feature type="region of interest" description="Disordered" evidence="1">
    <location>
        <begin position="364"/>
        <end position="398"/>
    </location>
</feature>
<keyword evidence="2" id="KW-0812">Transmembrane</keyword>
<dbReference type="EMBL" id="SDOX01000119">
    <property type="protein sequence ID" value="TFJ82129.1"/>
    <property type="molecule type" value="Genomic_DNA"/>
</dbReference>
<organism evidence="3 4">
    <name type="scientific">Nannochloropsis salina CCMP1776</name>
    <dbReference type="NCBI Taxonomy" id="1027361"/>
    <lineage>
        <taxon>Eukaryota</taxon>
        <taxon>Sar</taxon>
        <taxon>Stramenopiles</taxon>
        <taxon>Ochrophyta</taxon>
        <taxon>Eustigmatophyceae</taxon>
        <taxon>Eustigmatales</taxon>
        <taxon>Monodopsidaceae</taxon>
        <taxon>Microchloropsis</taxon>
        <taxon>Microchloropsis salina</taxon>
    </lineage>
</organism>
<keyword evidence="2" id="KW-0472">Membrane</keyword>
<evidence type="ECO:0000313" key="4">
    <source>
        <dbReference type="Proteomes" id="UP000355283"/>
    </source>
</evidence>
<keyword evidence="4" id="KW-1185">Reference proteome</keyword>
<feature type="region of interest" description="Disordered" evidence="1">
    <location>
        <begin position="220"/>
        <end position="294"/>
    </location>
</feature>
<proteinExistence type="predicted"/>
<gene>
    <name evidence="3" type="ORF">NSK_006458</name>
</gene>
<dbReference type="Proteomes" id="UP000355283">
    <property type="component" value="Unassembled WGS sequence"/>
</dbReference>
<feature type="region of interest" description="Disordered" evidence="1">
    <location>
        <begin position="1"/>
        <end position="85"/>
    </location>
</feature>
<name>A0A4D9D068_9STRA</name>
<feature type="compositionally biased region" description="Basic and acidic residues" evidence="1">
    <location>
        <begin position="172"/>
        <end position="184"/>
    </location>
</feature>
<evidence type="ECO:0000313" key="3">
    <source>
        <dbReference type="EMBL" id="TFJ82129.1"/>
    </source>
</evidence>
<feature type="compositionally biased region" description="Polar residues" evidence="1">
    <location>
        <begin position="31"/>
        <end position="72"/>
    </location>
</feature>
<comment type="caution">
    <text evidence="3">The sequence shown here is derived from an EMBL/GenBank/DDBJ whole genome shotgun (WGS) entry which is preliminary data.</text>
</comment>
<evidence type="ECO:0000256" key="2">
    <source>
        <dbReference type="SAM" id="Phobius"/>
    </source>
</evidence>